<evidence type="ECO:0000256" key="2">
    <source>
        <dbReference type="ARBA" id="ARBA00023002"/>
    </source>
</evidence>
<sequence length="290" mass="31581">MDTVAVTGGNGELGTALLSALAERGYRTVNLSRGDRRERVADRYLRTDLLDPGEVYGSLASADPDAVAHFGTIPRPDETPGHVTFRSNAQTPYHVLEAAEALGIETVVFASSLSAMGGGFEDEVRVEYLPVDESHPLTPSNAYGLGKQVAEVVADGFGRREGRPTTLASLRFPLVVTDEELRTVFAERDRSLDGIRDAGFYEKARKTLFGYLHIADAADLAVRALEAGFAGHEVFFGAAEDTTVDAPSAELADLYDAEVRESPTGYERLIDASKAERLLDWSAERSWRRR</sequence>
<protein>
    <submittedName>
        <fullName evidence="5">NAD(P)-dependent oxidoreductase</fullName>
    </submittedName>
</protein>
<keyword evidence="3" id="KW-0520">NAD</keyword>
<dbReference type="PANTHER" id="PTHR43103">
    <property type="entry name" value="NUCLEOSIDE-DIPHOSPHATE-SUGAR EPIMERASE"/>
    <property type="match status" value="1"/>
</dbReference>
<dbReference type="Pfam" id="PF01370">
    <property type="entry name" value="Epimerase"/>
    <property type="match status" value="1"/>
</dbReference>
<reference evidence="5 6" key="1">
    <citation type="submission" date="2022-04" db="EMBL/GenBank/DDBJ databases">
        <title>Diverse halophilic archaea isolated from saline environments.</title>
        <authorList>
            <person name="Cui H.-L."/>
        </authorList>
    </citation>
    <scope>NUCLEOTIDE SEQUENCE [LARGE SCALE GENOMIC DNA]</scope>
    <source>
        <strain evidence="5 6">XZYJT49</strain>
    </source>
</reference>
<keyword evidence="6" id="KW-1185">Reference proteome</keyword>
<accession>A0A8U0HQ79</accession>
<organism evidence="5 6">
    <name type="scientific">Halorussus limi</name>
    <dbReference type="NCBI Taxonomy" id="2938695"/>
    <lineage>
        <taxon>Archaea</taxon>
        <taxon>Methanobacteriati</taxon>
        <taxon>Methanobacteriota</taxon>
        <taxon>Stenosarchaea group</taxon>
        <taxon>Halobacteria</taxon>
        <taxon>Halobacteriales</taxon>
        <taxon>Haladaptataceae</taxon>
        <taxon>Halorussus</taxon>
    </lineage>
</organism>
<dbReference type="InterPro" id="IPR036291">
    <property type="entry name" value="NAD(P)-bd_dom_sf"/>
</dbReference>
<evidence type="ECO:0000259" key="4">
    <source>
        <dbReference type="Pfam" id="PF01370"/>
    </source>
</evidence>
<proteinExistence type="inferred from homology"/>
<evidence type="ECO:0000313" key="6">
    <source>
        <dbReference type="Proteomes" id="UP000830729"/>
    </source>
</evidence>
<name>A0A8U0HQ79_9EURY</name>
<dbReference type="RefSeq" id="WP_248649077.1">
    <property type="nucleotide sequence ID" value="NZ_CP096659.1"/>
</dbReference>
<dbReference type="SUPFAM" id="SSF51735">
    <property type="entry name" value="NAD(P)-binding Rossmann-fold domains"/>
    <property type="match status" value="1"/>
</dbReference>
<gene>
    <name evidence="5" type="ORF">M0R89_10705</name>
</gene>
<evidence type="ECO:0000256" key="3">
    <source>
        <dbReference type="ARBA" id="ARBA00023027"/>
    </source>
</evidence>
<keyword evidence="2" id="KW-0560">Oxidoreductase</keyword>
<dbReference type="AlphaFoldDB" id="A0A8U0HQ79"/>
<comment type="similarity">
    <text evidence="1">Belongs to the NAD(P)-dependent epimerase/dehydratase family.</text>
</comment>
<dbReference type="GO" id="GO:0016491">
    <property type="term" value="F:oxidoreductase activity"/>
    <property type="evidence" value="ECO:0007669"/>
    <property type="project" value="UniProtKB-KW"/>
</dbReference>
<dbReference type="Gene3D" id="3.40.50.720">
    <property type="entry name" value="NAD(P)-binding Rossmann-like Domain"/>
    <property type="match status" value="1"/>
</dbReference>
<dbReference type="Proteomes" id="UP000830729">
    <property type="component" value="Chromosome"/>
</dbReference>
<dbReference type="KEGG" id="halx:M0R89_10705"/>
<dbReference type="GeneID" id="72185674"/>
<dbReference type="PANTHER" id="PTHR43103:SF5">
    <property type="entry name" value="4-EPIMERASE, PUTATIVE (AFU_ORTHOLOGUE AFUA_7G00360)-RELATED"/>
    <property type="match status" value="1"/>
</dbReference>
<dbReference type="InterPro" id="IPR001509">
    <property type="entry name" value="Epimerase_deHydtase"/>
</dbReference>
<evidence type="ECO:0000313" key="5">
    <source>
        <dbReference type="EMBL" id="UPV73019.1"/>
    </source>
</evidence>
<dbReference type="EMBL" id="CP096659">
    <property type="protein sequence ID" value="UPV73019.1"/>
    <property type="molecule type" value="Genomic_DNA"/>
</dbReference>
<feature type="domain" description="NAD-dependent epimerase/dehydratase" evidence="4">
    <location>
        <begin position="4"/>
        <end position="228"/>
    </location>
</feature>
<evidence type="ECO:0000256" key="1">
    <source>
        <dbReference type="ARBA" id="ARBA00007637"/>
    </source>
</evidence>